<organism evidence="1 2">
    <name type="scientific">Botryosphaeria dothidea</name>
    <dbReference type="NCBI Taxonomy" id="55169"/>
    <lineage>
        <taxon>Eukaryota</taxon>
        <taxon>Fungi</taxon>
        <taxon>Dikarya</taxon>
        <taxon>Ascomycota</taxon>
        <taxon>Pezizomycotina</taxon>
        <taxon>Dothideomycetes</taxon>
        <taxon>Dothideomycetes incertae sedis</taxon>
        <taxon>Botryosphaeriales</taxon>
        <taxon>Botryosphaeriaceae</taxon>
        <taxon>Botryosphaeria</taxon>
    </lineage>
</organism>
<comment type="caution">
    <text evidence="1">The sequence shown here is derived from an EMBL/GenBank/DDBJ whole genome shotgun (WGS) entry which is preliminary data.</text>
</comment>
<protein>
    <submittedName>
        <fullName evidence="1">Amino acid permease protein</fullName>
    </submittedName>
</protein>
<evidence type="ECO:0000313" key="1">
    <source>
        <dbReference type="EMBL" id="KAF4311843.1"/>
    </source>
</evidence>
<reference evidence="1" key="1">
    <citation type="submission" date="2020-04" db="EMBL/GenBank/DDBJ databases">
        <title>Genome Assembly and Annotation of Botryosphaeria dothidea sdau 11-99, a Latent Pathogen of Apple Fruit Ring Rot in China.</title>
        <authorList>
            <person name="Yu C."/>
            <person name="Diao Y."/>
            <person name="Lu Q."/>
            <person name="Zhao J."/>
            <person name="Cui S."/>
            <person name="Peng C."/>
            <person name="He B."/>
            <person name="Liu H."/>
        </authorList>
    </citation>
    <scope>NUCLEOTIDE SEQUENCE [LARGE SCALE GENOMIC DNA]</scope>
    <source>
        <strain evidence="1">Sdau11-99</strain>
    </source>
</reference>
<evidence type="ECO:0000313" key="2">
    <source>
        <dbReference type="Proteomes" id="UP000572817"/>
    </source>
</evidence>
<keyword evidence="2" id="KW-1185">Reference proteome</keyword>
<dbReference type="EMBL" id="WWBZ02000008">
    <property type="protein sequence ID" value="KAF4311843.1"/>
    <property type="molecule type" value="Genomic_DNA"/>
</dbReference>
<gene>
    <name evidence="1" type="ORF">GTA08_BOTSDO12603</name>
</gene>
<dbReference type="Proteomes" id="UP000572817">
    <property type="component" value="Unassembled WGS sequence"/>
</dbReference>
<accession>A0A8H4J494</accession>
<sequence>MESPTDLSLPASAPNTERHRATLHADHKFAVYAIAKLNQPGLQDLETELNSAEYADDTYKLGPSPRFAGRPLRDVFDYPVRERDKDTTIHPLYFIDEQRDRVDVARCAVDMAWEDVKEKEEEVYGALLGAPLQPMPPDLPDLPAVRWQYACWSMVPNARDLPETLEPGYDFKSADQRRVQMAGNYAGHADAWAQIARLHLWFCKAHPSTHRQLAICVDEADFEDDGVALVRFDWDGVVGAYDDVQIVGLRPDCRRVERVAASRAVAEMDEYCRE</sequence>
<dbReference type="AlphaFoldDB" id="A0A8H4J494"/>
<name>A0A8H4J494_9PEZI</name>
<proteinExistence type="predicted"/>
<dbReference type="OrthoDB" id="538223at2759"/>